<feature type="coiled-coil region" evidence="10">
    <location>
        <begin position="267"/>
        <end position="294"/>
    </location>
</feature>
<dbReference type="Proteomes" id="UP001205560">
    <property type="component" value="Unassembled WGS sequence"/>
</dbReference>
<feature type="coiled-coil region" evidence="10">
    <location>
        <begin position="179"/>
        <end position="213"/>
    </location>
</feature>
<dbReference type="Pfam" id="PF25994">
    <property type="entry name" value="HH_AprE"/>
    <property type="match status" value="1"/>
</dbReference>
<feature type="domain" description="AprE-like long alpha-helical hairpin" evidence="11">
    <location>
        <begin position="104"/>
        <end position="292"/>
    </location>
</feature>
<evidence type="ECO:0000313" key="13">
    <source>
        <dbReference type="EMBL" id="MCS0590384.1"/>
    </source>
</evidence>
<dbReference type="SUPFAM" id="SSF111369">
    <property type="entry name" value="HlyD-like secretion proteins"/>
    <property type="match status" value="2"/>
</dbReference>
<organism evidence="13 14">
    <name type="scientific">Massilia norwichensis</name>
    <dbReference type="NCBI Taxonomy" id="1442366"/>
    <lineage>
        <taxon>Bacteria</taxon>
        <taxon>Pseudomonadati</taxon>
        <taxon>Pseudomonadota</taxon>
        <taxon>Betaproteobacteria</taxon>
        <taxon>Burkholderiales</taxon>
        <taxon>Oxalobacteraceae</taxon>
        <taxon>Telluria group</taxon>
        <taxon>Massilia</taxon>
    </lineage>
</organism>
<dbReference type="PANTHER" id="PTHR30386">
    <property type="entry name" value="MEMBRANE FUSION SUBUNIT OF EMRAB-TOLC MULTIDRUG EFFLUX PUMP"/>
    <property type="match status" value="1"/>
</dbReference>
<keyword evidence="10" id="KW-0175">Coiled coil</keyword>
<evidence type="ECO:0000313" key="14">
    <source>
        <dbReference type="Proteomes" id="UP001205560"/>
    </source>
</evidence>
<evidence type="ECO:0000256" key="2">
    <source>
        <dbReference type="ARBA" id="ARBA00009477"/>
    </source>
</evidence>
<evidence type="ECO:0000256" key="7">
    <source>
        <dbReference type="ARBA" id="ARBA00022989"/>
    </source>
</evidence>
<dbReference type="PRINTS" id="PR01490">
    <property type="entry name" value="RTXTOXIND"/>
</dbReference>
<keyword evidence="5 9" id="KW-0997">Cell inner membrane</keyword>
<evidence type="ECO:0000256" key="3">
    <source>
        <dbReference type="ARBA" id="ARBA00022448"/>
    </source>
</evidence>
<comment type="subcellular location">
    <subcellularLocation>
        <location evidence="1 9">Cell inner membrane</location>
        <topology evidence="1 9">Single-pass membrane protein</topology>
    </subcellularLocation>
</comment>
<comment type="caution">
    <text evidence="13">The sequence shown here is derived from an EMBL/GenBank/DDBJ whole genome shotgun (WGS) entry which is preliminary data.</text>
</comment>
<dbReference type="NCBIfam" id="TIGR01843">
    <property type="entry name" value="type_I_hlyD"/>
    <property type="match status" value="1"/>
</dbReference>
<feature type="domain" description="AprE-like beta-barrel" evidence="12">
    <location>
        <begin position="336"/>
        <end position="427"/>
    </location>
</feature>
<gene>
    <name evidence="13" type="ORF">NX782_14405</name>
</gene>
<evidence type="ECO:0000256" key="1">
    <source>
        <dbReference type="ARBA" id="ARBA00004377"/>
    </source>
</evidence>
<keyword evidence="7 9" id="KW-1133">Transmembrane helix</keyword>
<evidence type="ECO:0000256" key="8">
    <source>
        <dbReference type="ARBA" id="ARBA00023136"/>
    </source>
</evidence>
<protein>
    <recommendedName>
        <fullName evidence="9">Membrane fusion protein (MFP) family protein</fullName>
    </recommendedName>
</protein>
<keyword evidence="3 9" id="KW-0813">Transport</keyword>
<accession>A0ABT2A849</accession>
<name>A0ABT2A849_9BURK</name>
<evidence type="ECO:0000256" key="4">
    <source>
        <dbReference type="ARBA" id="ARBA00022475"/>
    </source>
</evidence>
<evidence type="ECO:0000256" key="9">
    <source>
        <dbReference type="RuleBase" id="RU365093"/>
    </source>
</evidence>
<dbReference type="EMBL" id="JANUGX010000016">
    <property type="protein sequence ID" value="MCS0590384.1"/>
    <property type="molecule type" value="Genomic_DNA"/>
</dbReference>
<dbReference type="Pfam" id="PF26002">
    <property type="entry name" value="Beta-barrel_AprE"/>
    <property type="match status" value="1"/>
</dbReference>
<dbReference type="PANTHER" id="PTHR30386:SF17">
    <property type="entry name" value="ALKALINE PROTEASE SECRETION PROTEIN APRE"/>
    <property type="match status" value="1"/>
</dbReference>
<feature type="transmembrane region" description="Helical" evidence="9">
    <location>
        <begin position="31"/>
        <end position="49"/>
    </location>
</feature>
<keyword evidence="6 9" id="KW-0812">Transmembrane</keyword>
<keyword evidence="4 9" id="KW-1003">Cell membrane</keyword>
<evidence type="ECO:0000256" key="6">
    <source>
        <dbReference type="ARBA" id="ARBA00022692"/>
    </source>
</evidence>
<dbReference type="InterPro" id="IPR010129">
    <property type="entry name" value="T1SS_HlyD"/>
</dbReference>
<dbReference type="InterPro" id="IPR050739">
    <property type="entry name" value="MFP"/>
</dbReference>
<dbReference type="Gene3D" id="1.10.287.470">
    <property type="entry name" value="Helix hairpin bin"/>
    <property type="match status" value="1"/>
</dbReference>
<comment type="similarity">
    <text evidence="2 9">Belongs to the membrane fusion protein (MFP) (TC 8.A.1) family.</text>
</comment>
<evidence type="ECO:0000259" key="12">
    <source>
        <dbReference type="Pfam" id="PF26002"/>
    </source>
</evidence>
<proteinExistence type="inferred from homology"/>
<dbReference type="InterPro" id="IPR058781">
    <property type="entry name" value="HH_AprE-like"/>
</dbReference>
<evidence type="ECO:0000256" key="10">
    <source>
        <dbReference type="SAM" id="Coils"/>
    </source>
</evidence>
<dbReference type="Gene3D" id="2.40.50.100">
    <property type="match status" value="1"/>
</dbReference>
<evidence type="ECO:0000256" key="5">
    <source>
        <dbReference type="ARBA" id="ARBA00022519"/>
    </source>
</evidence>
<reference evidence="13 14" key="1">
    <citation type="submission" date="2022-08" db="EMBL/GenBank/DDBJ databases">
        <title>Reclassification of Massilia species as members of the genera Telluria, Duganella, Pseudoduganella, Mokoshia gen. nov. and Zemynaea gen. nov. using orthogonal and non-orthogonal genome-based approaches.</title>
        <authorList>
            <person name="Bowman J.P."/>
        </authorList>
    </citation>
    <scope>NUCLEOTIDE SEQUENCE [LARGE SCALE GENOMIC DNA]</scope>
    <source>
        <strain evidence="13 14">LMG 28164</strain>
    </source>
</reference>
<dbReference type="RefSeq" id="WP_258846161.1">
    <property type="nucleotide sequence ID" value="NZ_JANUGX010000016.1"/>
</dbReference>
<sequence length="450" mass="49429">MKLISNKAQDVVSHDVAPVEVNTDARAFSRMGWLIVLLGVGGFLLWALLAPLDKGVPMAGTVAKESNRQAVQHQTGGTIQQILVRDGDVVKAGQVLVRMNPVLAQSAVEMTDAQYLSARAIEARLQAERDGRHTIVFPAELEQNSKDPRVSEIMSLQRSLLASRQASLQNELGGIDESIAGLKVQVQGLQESRQSKKEQVDILKEQLAGMRDLAKEGYVARNRLLDLERTYAQLNGSISEDIGNIGRAQRQVTELTLRKAQRVQDYQKEVRTQLTEVQKEADAQQARLQAQKFELANVEVKAPADGTVVNLAAFTPGGVIPPGFKIMDIVPTNDPLVVEGNLPVNLVDRVHPGLKTELIFSAFNANRTPHIPGEVEQVAADRTVDERTGAAYYKVRVKVTPEGAKLIAHHKLAIRPGMPVELFVKTGERTMMNYLLKPVLDRAKSSMAEE</sequence>
<dbReference type="Gene3D" id="2.40.30.170">
    <property type="match status" value="1"/>
</dbReference>
<evidence type="ECO:0000259" key="11">
    <source>
        <dbReference type="Pfam" id="PF25994"/>
    </source>
</evidence>
<keyword evidence="8 9" id="KW-0472">Membrane</keyword>
<keyword evidence="14" id="KW-1185">Reference proteome</keyword>
<dbReference type="InterPro" id="IPR058982">
    <property type="entry name" value="Beta-barrel_AprE"/>
</dbReference>